<feature type="transmembrane region" description="Helical" evidence="1">
    <location>
        <begin position="12"/>
        <end position="30"/>
    </location>
</feature>
<keyword evidence="1" id="KW-0812">Transmembrane</keyword>
<gene>
    <name evidence="2" type="ORF">X927_06415</name>
</gene>
<sequence>MSYNKKRIVKFLIYYFSISVGVLLIFYFWFTKLFWFSLVTWIFATFGVVSISFFTFMNLRIVELQNESEEAHDKNIENDKND</sequence>
<organism evidence="2 3">
    <name type="scientific">Petrotoga mexicana DSM 14811</name>
    <dbReference type="NCBI Taxonomy" id="1122954"/>
    <lineage>
        <taxon>Bacteria</taxon>
        <taxon>Thermotogati</taxon>
        <taxon>Thermotogota</taxon>
        <taxon>Thermotogae</taxon>
        <taxon>Petrotogales</taxon>
        <taxon>Petrotogaceae</taxon>
        <taxon>Petrotoga</taxon>
    </lineage>
</organism>
<proteinExistence type="predicted"/>
<evidence type="ECO:0000256" key="1">
    <source>
        <dbReference type="SAM" id="Phobius"/>
    </source>
</evidence>
<keyword evidence="3" id="KW-1185">Reference proteome</keyword>
<feature type="transmembrane region" description="Helical" evidence="1">
    <location>
        <begin position="36"/>
        <end position="56"/>
    </location>
</feature>
<comment type="caution">
    <text evidence="2">The sequence shown here is derived from an EMBL/GenBank/DDBJ whole genome shotgun (WGS) entry which is preliminary data.</text>
</comment>
<dbReference type="AlphaFoldDB" id="A0A2K1P8Y5"/>
<keyword evidence="1" id="KW-0472">Membrane</keyword>
<name>A0A2K1P8Y5_9BACT</name>
<accession>A0A2K1P8Y5</accession>
<dbReference type="Proteomes" id="UP000236604">
    <property type="component" value="Unassembled WGS sequence"/>
</dbReference>
<reference evidence="2 3" key="1">
    <citation type="submission" date="2013-12" db="EMBL/GenBank/DDBJ databases">
        <title>Comparative genomics of Petrotoga isolates.</title>
        <authorList>
            <person name="Nesbo C.L."/>
            <person name="Charchuk R."/>
            <person name="Chow K."/>
        </authorList>
    </citation>
    <scope>NUCLEOTIDE SEQUENCE [LARGE SCALE GENOMIC DNA]</scope>
    <source>
        <strain evidence="2 3">DSM 14811</strain>
    </source>
</reference>
<evidence type="ECO:0000313" key="2">
    <source>
        <dbReference type="EMBL" id="PNR99253.1"/>
    </source>
</evidence>
<evidence type="ECO:0000313" key="3">
    <source>
        <dbReference type="Proteomes" id="UP000236604"/>
    </source>
</evidence>
<protein>
    <submittedName>
        <fullName evidence="2">Uncharacterized protein</fullName>
    </submittedName>
</protein>
<dbReference type="EMBL" id="AZRN01000023">
    <property type="protein sequence ID" value="PNR99253.1"/>
    <property type="molecule type" value="Genomic_DNA"/>
</dbReference>
<dbReference type="RefSeq" id="WP_103077228.1">
    <property type="nucleotide sequence ID" value="NZ_AZRN01000023.1"/>
</dbReference>
<keyword evidence="1" id="KW-1133">Transmembrane helix</keyword>